<organism evidence="1">
    <name type="scientific">virus sp. ctah610</name>
    <dbReference type="NCBI Taxonomy" id="2826807"/>
    <lineage>
        <taxon>Viruses</taxon>
    </lineage>
</organism>
<protein>
    <submittedName>
        <fullName evidence="1">Uncharacterized protein</fullName>
    </submittedName>
</protein>
<evidence type="ECO:0000313" key="1">
    <source>
        <dbReference type="EMBL" id="DAE27055.1"/>
    </source>
</evidence>
<dbReference type="EMBL" id="BK015827">
    <property type="protein sequence ID" value="DAE27055.1"/>
    <property type="molecule type" value="Genomic_DNA"/>
</dbReference>
<name>A0A8S5R6M6_9VIRU</name>
<sequence>MKEKAYCLDGYQRLAVAVVKQAVTDYEIALKKLKRNRKDIWASQMRNDCERFFEDEISMYTDIDGKAIMSAIKKRVGW</sequence>
<proteinExistence type="predicted"/>
<reference evidence="1" key="1">
    <citation type="journal article" date="2021" name="Proc. Natl. Acad. Sci. U.S.A.">
        <title>A Catalog of Tens of Thousands of Viruses from Human Metagenomes Reveals Hidden Associations with Chronic Diseases.</title>
        <authorList>
            <person name="Tisza M.J."/>
            <person name="Buck C.B."/>
        </authorList>
    </citation>
    <scope>NUCLEOTIDE SEQUENCE</scope>
    <source>
        <strain evidence="1">Ctah610</strain>
    </source>
</reference>
<accession>A0A8S5R6M6</accession>